<evidence type="ECO:0000313" key="4">
    <source>
        <dbReference type="Proteomes" id="UP000814176"/>
    </source>
</evidence>
<dbReference type="InterPro" id="IPR028036">
    <property type="entry name" value="DMAC1-like_dom"/>
</dbReference>
<keyword evidence="1" id="KW-1133">Transmembrane helix</keyword>
<feature type="transmembrane region" description="Helical" evidence="1">
    <location>
        <begin position="63"/>
        <end position="79"/>
    </location>
</feature>
<gene>
    <name evidence="3" type="ORF">C8Q71DRAFT_714852</name>
</gene>
<proteinExistence type="predicted"/>
<evidence type="ECO:0000256" key="1">
    <source>
        <dbReference type="SAM" id="Phobius"/>
    </source>
</evidence>
<dbReference type="RefSeq" id="XP_047774875.1">
    <property type="nucleotide sequence ID" value="XM_047921000.1"/>
</dbReference>
<evidence type="ECO:0000259" key="2">
    <source>
        <dbReference type="Pfam" id="PF15055"/>
    </source>
</evidence>
<dbReference type="EMBL" id="JADCUA010000024">
    <property type="protein sequence ID" value="KAH9831778.1"/>
    <property type="molecule type" value="Genomic_DNA"/>
</dbReference>
<accession>A0ABQ8K557</accession>
<organism evidence="3 4">
    <name type="scientific">Rhodofomes roseus</name>
    <dbReference type="NCBI Taxonomy" id="34475"/>
    <lineage>
        <taxon>Eukaryota</taxon>
        <taxon>Fungi</taxon>
        <taxon>Dikarya</taxon>
        <taxon>Basidiomycota</taxon>
        <taxon>Agaricomycotina</taxon>
        <taxon>Agaricomycetes</taxon>
        <taxon>Polyporales</taxon>
        <taxon>Rhodofomes</taxon>
    </lineage>
</organism>
<feature type="domain" description="Distal membrane-arm assembly complex protein 1-like" evidence="2">
    <location>
        <begin position="27"/>
        <end position="70"/>
    </location>
</feature>
<dbReference type="Proteomes" id="UP000814176">
    <property type="component" value="Unassembled WGS sequence"/>
</dbReference>
<keyword evidence="1" id="KW-0812">Transmembrane</keyword>
<dbReference type="Pfam" id="PF15055">
    <property type="entry name" value="DMAC1_Dmo2"/>
    <property type="match status" value="1"/>
</dbReference>
<protein>
    <recommendedName>
        <fullName evidence="2">Distal membrane-arm assembly complex protein 1-like domain-containing protein</fullName>
    </recommendedName>
</protein>
<name>A0ABQ8K557_9APHY</name>
<sequence>MQSISTPERTSHGAPDASLQAEAKYQDCLACRIIGSAALAGLGVHSLNQSRAHQPGTPMGKRIMAGLGICFLAGSYLRWTK</sequence>
<reference evidence="3 4" key="1">
    <citation type="journal article" date="2021" name="Environ. Microbiol.">
        <title>Gene family expansions and transcriptome signatures uncover fungal adaptations to wood decay.</title>
        <authorList>
            <person name="Hage H."/>
            <person name="Miyauchi S."/>
            <person name="Viragh M."/>
            <person name="Drula E."/>
            <person name="Min B."/>
            <person name="Chaduli D."/>
            <person name="Navarro D."/>
            <person name="Favel A."/>
            <person name="Norest M."/>
            <person name="Lesage-Meessen L."/>
            <person name="Balint B."/>
            <person name="Merenyi Z."/>
            <person name="de Eugenio L."/>
            <person name="Morin E."/>
            <person name="Martinez A.T."/>
            <person name="Baldrian P."/>
            <person name="Stursova M."/>
            <person name="Martinez M.J."/>
            <person name="Novotny C."/>
            <person name="Magnuson J.K."/>
            <person name="Spatafora J.W."/>
            <person name="Maurice S."/>
            <person name="Pangilinan J."/>
            <person name="Andreopoulos W."/>
            <person name="LaButti K."/>
            <person name="Hundley H."/>
            <person name="Na H."/>
            <person name="Kuo A."/>
            <person name="Barry K."/>
            <person name="Lipzen A."/>
            <person name="Henrissat B."/>
            <person name="Riley R."/>
            <person name="Ahrendt S."/>
            <person name="Nagy L.G."/>
            <person name="Grigoriev I.V."/>
            <person name="Martin F."/>
            <person name="Rosso M.N."/>
        </authorList>
    </citation>
    <scope>NUCLEOTIDE SEQUENCE [LARGE SCALE GENOMIC DNA]</scope>
    <source>
        <strain evidence="3 4">CIRM-BRFM 1785</strain>
    </source>
</reference>
<keyword evidence="1" id="KW-0472">Membrane</keyword>
<evidence type="ECO:0000313" key="3">
    <source>
        <dbReference type="EMBL" id="KAH9831778.1"/>
    </source>
</evidence>
<dbReference type="GeneID" id="72001732"/>
<keyword evidence="4" id="KW-1185">Reference proteome</keyword>
<comment type="caution">
    <text evidence="3">The sequence shown here is derived from an EMBL/GenBank/DDBJ whole genome shotgun (WGS) entry which is preliminary data.</text>
</comment>